<name>D3F1A3_CONWI</name>
<feature type="domain" description="MacB-like periplasmic core" evidence="9">
    <location>
        <begin position="22"/>
        <end position="179"/>
    </location>
</feature>
<dbReference type="GO" id="GO:0098797">
    <property type="term" value="C:plasma membrane protein complex"/>
    <property type="evidence" value="ECO:0007669"/>
    <property type="project" value="TreeGrafter"/>
</dbReference>
<dbReference type="InterPro" id="IPR003838">
    <property type="entry name" value="ABC3_permease_C"/>
</dbReference>
<keyword evidence="6 7" id="KW-0472">Membrane</keyword>
<feature type="transmembrane region" description="Helical" evidence="7">
    <location>
        <begin position="715"/>
        <end position="736"/>
    </location>
</feature>
<dbReference type="GO" id="GO:0044874">
    <property type="term" value="P:lipoprotein localization to outer membrane"/>
    <property type="evidence" value="ECO:0007669"/>
    <property type="project" value="TreeGrafter"/>
</dbReference>
<dbReference type="KEGG" id="cwo:Cwoe_3649"/>
<keyword evidence="3" id="KW-1003">Cell membrane</keyword>
<dbReference type="InterPro" id="IPR025857">
    <property type="entry name" value="MacB_PCD"/>
</dbReference>
<evidence type="ECO:0000259" key="8">
    <source>
        <dbReference type="Pfam" id="PF02687"/>
    </source>
</evidence>
<dbReference type="OrthoDB" id="4362224at2"/>
<dbReference type="PANTHER" id="PTHR30489:SF0">
    <property type="entry name" value="LIPOPROTEIN-RELEASING SYSTEM TRANSMEMBRANE PROTEIN LOLE"/>
    <property type="match status" value="1"/>
</dbReference>
<dbReference type="eggNOG" id="COG0577">
    <property type="taxonomic scope" value="Bacteria"/>
</dbReference>
<protein>
    <recommendedName>
        <fullName evidence="12">ABC3 transporter permease protein domain-containing protein</fullName>
    </recommendedName>
</protein>
<accession>D3F1A3</accession>
<feature type="transmembrane region" description="Helical" evidence="7">
    <location>
        <begin position="255"/>
        <end position="277"/>
    </location>
</feature>
<evidence type="ECO:0000256" key="4">
    <source>
        <dbReference type="ARBA" id="ARBA00022692"/>
    </source>
</evidence>
<evidence type="ECO:0000256" key="5">
    <source>
        <dbReference type="ARBA" id="ARBA00022989"/>
    </source>
</evidence>
<feature type="transmembrane region" description="Helical" evidence="7">
    <location>
        <begin position="397"/>
        <end position="414"/>
    </location>
</feature>
<feature type="transmembrane region" description="Helical" evidence="7">
    <location>
        <begin position="352"/>
        <end position="376"/>
    </location>
</feature>
<evidence type="ECO:0000256" key="1">
    <source>
        <dbReference type="ARBA" id="ARBA00004651"/>
    </source>
</evidence>
<evidence type="ECO:0000256" key="6">
    <source>
        <dbReference type="ARBA" id="ARBA00023136"/>
    </source>
</evidence>
<dbReference type="Proteomes" id="UP000008229">
    <property type="component" value="Chromosome"/>
</dbReference>
<evidence type="ECO:0000313" key="10">
    <source>
        <dbReference type="EMBL" id="ADB52066.1"/>
    </source>
</evidence>
<feature type="transmembrane region" description="Helical" evidence="7">
    <location>
        <begin position="21"/>
        <end position="41"/>
    </location>
</feature>
<dbReference type="EMBL" id="CP001854">
    <property type="protein sequence ID" value="ADB52066.1"/>
    <property type="molecule type" value="Genomic_DNA"/>
</dbReference>
<dbReference type="HOGENOM" id="CLU_333926_0_0_11"/>
<feature type="domain" description="ABC3 transporter permease C-terminal" evidence="8">
    <location>
        <begin position="715"/>
        <end position="830"/>
    </location>
</feature>
<dbReference type="STRING" id="469383.Cwoe_3649"/>
<feature type="transmembrane region" description="Helical" evidence="7">
    <location>
        <begin position="756"/>
        <end position="780"/>
    </location>
</feature>
<evidence type="ECO:0000259" key="9">
    <source>
        <dbReference type="Pfam" id="PF12704"/>
    </source>
</evidence>
<dbReference type="Pfam" id="PF02687">
    <property type="entry name" value="FtsX"/>
    <property type="match status" value="2"/>
</dbReference>
<sequence>MKLSNVAALYGARLRARAGQELLAFLGIAVGVSLLLAALVANTSLTASFQRMTDGIVGDARLQMTARGEGFDDRLLQEVQRLPGVKLAAAVLEVRAEVHGGGRRRSVLLIGATPEFAQLRGRLTHRFSSAYLARVQAIGLPSALAEGLNLALGQQVQLDIGGRQVTAPLGAKLQASDVGAIVESPVGLAPLEFTQQLSGREGLITRISVVPHAGRDAEVDRELKRLAAGRANVRPANFDGALFKQASLPTNQSTAMFSVFGAMVGFLFAFSAVLLTVPQRRRLVADLHIEGYGPGTAIKVLLFDAVVLGVTASAFGVLVGEQISRHLFDETPSFLSLAFTFGTTRVVTPTNVAFAVAGGVIASCLAVFGPTATSVVRRGGSADGSATATSLRARTPWLLTGGGVALATAVLIAISAPSSAAIGIAGLAILAGAMLLLLSPLLQGLTDCLDRMLRNFRGVVPFLAISDLRDPSTHVRSLAVLATGAIAVFGSVALQGAHADLLRGLDRTSTEMTRTGDVWIVARGRANLLVTVPFRPPAIGPVEGIDRIEEYRGGFLDLGNRRVWVVGTPAASRSPIGPEQILRGDLDLATRRIRAGGWAVVSESIARDRGVEVGDPITLPSSVPTTLRVAALSTNMGWPPGAIVINADDYARAWGDRDVSALHAMLAPGTSSAAGERALQKALGPESSLVTVTAADRERALNSSSRQGLTRLSQIAALVLVSAVIAMAAAMAGMIWQRRRFLAAMKVEGYGASELWGSLVLEAAILIGAGCVVGAIFGLIGQRLLSRALTSVTGFPVTYSTAAGAALVSCLAVTGAALAIVAYFGHRASRVAPESGLAE</sequence>
<evidence type="ECO:0000256" key="3">
    <source>
        <dbReference type="ARBA" id="ARBA00022475"/>
    </source>
</evidence>
<keyword evidence="4 7" id="KW-0812">Transmembrane</keyword>
<evidence type="ECO:0000313" key="11">
    <source>
        <dbReference type="Proteomes" id="UP000008229"/>
    </source>
</evidence>
<comment type="similarity">
    <text evidence="2">Belongs to the ABC-4 integral membrane protein family. LolC/E subfamily.</text>
</comment>
<keyword evidence="5 7" id="KW-1133">Transmembrane helix</keyword>
<evidence type="ECO:0000256" key="2">
    <source>
        <dbReference type="ARBA" id="ARBA00005236"/>
    </source>
</evidence>
<dbReference type="AlphaFoldDB" id="D3F1A3"/>
<comment type="subcellular location">
    <subcellularLocation>
        <location evidence="1">Cell membrane</location>
        <topology evidence="1">Multi-pass membrane protein</topology>
    </subcellularLocation>
</comment>
<keyword evidence="11" id="KW-1185">Reference proteome</keyword>
<feature type="transmembrane region" description="Helical" evidence="7">
    <location>
        <begin position="420"/>
        <end position="442"/>
    </location>
</feature>
<reference evidence="10 11" key="1">
    <citation type="journal article" date="2010" name="Stand. Genomic Sci.">
        <title>Complete genome sequence of Conexibacter woesei type strain (ID131577).</title>
        <authorList>
            <person name="Pukall R."/>
            <person name="Lapidus A."/>
            <person name="Glavina Del Rio T."/>
            <person name="Copeland A."/>
            <person name="Tice H."/>
            <person name="Cheng J.-F."/>
            <person name="Lucas S."/>
            <person name="Chen F."/>
            <person name="Nolan M."/>
            <person name="Bruce D."/>
            <person name="Goodwin L."/>
            <person name="Pitluck S."/>
            <person name="Mavromatis K."/>
            <person name="Ivanova N."/>
            <person name="Ovchinnikova G."/>
            <person name="Pati A."/>
            <person name="Chen A."/>
            <person name="Palaniappan K."/>
            <person name="Land M."/>
            <person name="Hauser L."/>
            <person name="Chang Y.-J."/>
            <person name="Jeffries C.D."/>
            <person name="Chain P."/>
            <person name="Meincke L."/>
            <person name="Sims D."/>
            <person name="Brettin T."/>
            <person name="Detter J.C."/>
            <person name="Rohde M."/>
            <person name="Goeker M."/>
            <person name="Bristow J."/>
            <person name="Eisen J.A."/>
            <person name="Markowitz V."/>
            <person name="Kyrpides N.C."/>
            <person name="Klenk H.-P."/>
            <person name="Hugenholtz P."/>
        </authorList>
    </citation>
    <scope>NUCLEOTIDE SEQUENCE [LARGE SCALE GENOMIC DNA]</scope>
    <source>
        <strain evidence="11">DSM 14684 / CIP 108061 / JCM 11494 / NBRC 100937 / ID131577</strain>
    </source>
</reference>
<dbReference type="InterPro" id="IPR051447">
    <property type="entry name" value="Lipoprotein-release_system"/>
</dbReference>
<dbReference type="RefSeq" id="WP_012935117.1">
    <property type="nucleotide sequence ID" value="NC_013739.1"/>
</dbReference>
<evidence type="ECO:0000256" key="7">
    <source>
        <dbReference type="SAM" id="Phobius"/>
    </source>
</evidence>
<gene>
    <name evidence="10" type="ordered locus">Cwoe_3649</name>
</gene>
<evidence type="ECO:0008006" key="12">
    <source>
        <dbReference type="Google" id="ProtNLM"/>
    </source>
</evidence>
<dbReference type="eggNOG" id="COG4591">
    <property type="taxonomic scope" value="Bacteria"/>
</dbReference>
<reference evidence="11" key="2">
    <citation type="submission" date="2010-01" db="EMBL/GenBank/DDBJ databases">
        <title>The complete genome of Conexibacter woesei DSM 14684.</title>
        <authorList>
            <consortium name="US DOE Joint Genome Institute (JGI-PGF)"/>
            <person name="Lucas S."/>
            <person name="Copeland A."/>
            <person name="Lapidus A."/>
            <person name="Glavina del Rio T."/>
            <person name="Dalin E."/>
            <person name="Tice H."/>
            <person name="Bruce D."/>
            <person name="Goodwin L."/>
            <person name="Pitluck S."/>
            <person name="Kyrpides N."/>
            <person name="Mavromatis K."/>
            <person name="Ivanova N."/>
            <person name="Mikhailova N."/>
            <person name="Chertkov O."/>
            <person name="Brettin T."/>
            <person name="Detter J.C."/>
            <person name="Han C."/>
            <person name="Larimer F."/>
            <person name="Land M."/>
            <person name="Hauser L."/>
            <person name="Markowitz V."/>
            <person name="Cheng J.-F."/>
            <person name="Hugenholtz P."/>
            <person name="Woyke T."/>
            <person name="Wu D."/>
            <person name="Pukall R."/>
            <person name="Steenblock K."/>
            <person name="Schneider S."/>
            <person name="Klenk H.-P."/>
            <person name="Eisen J.A."/>
        </authorList>
    </citation>
    <scope>NUCLEOTIDE SEQUENCE [LARGE SCALE GENOMIC DNA]</scope>
    <source>
        <strain evidence="11">DSM 14684 / CIP 108061 / JCM 11494 / NBRC 100937 / ID131577</strain>
    </source>
</reference>
<proteinExistence type="inferred from homology"/>
<feature type="domain" description="ABC3 transporter permease C-terminal" evidence="8">
    <location>
        <begin position="256"/>
        <end position="370"/>
    </location>
</feature>
<feature type="transmembrane region" description="Helical" evidence="7">
    <location>
        <begin position="298"/>
        <end position="319"/>
    </location>
</feature>
<dbReference type="PANTHER" id="PTHR30489">
    <property type="entry name" value="LIPOPROTEIN-RELEASING SYSTEM TRANSMEMBRANE PROTEIN LOLE"/>
    <property type="match status" value="1"/>
</dbReference>
<organism evidence="10 11">
    <name type="scientific">Conexibacter woesei (strain DSM 14684 / CCUG 47730 / CIP 108061 / JCM 11494 / NBRC 100937 / ID131577)</name>
    <dbReference type="NCBI Taxonomy" id="469383"/>
    <lineage>
        <taxon>Bacteria</taxon>
        <taxon>Bacillati</taxon>
        <taxon>Actinomycetota</taxon>
        <taxon>Thermoleophilia</taxon>
        <taxon>Solirubrobacterales</taxon>
        <taxon>Conexibacteraceae</taxon>
        <taxon>Conexibacter</taxon>
    </lineage>
</organism>
<dbReference type="Pfam" id="PF12704">
    <property type="entry name" value="MacB_PCD"/>
    <property type="match status" value="1"/>
</dbReference>
<feature type="transmembrane region" description="Helical" evidence="7">
    <location>
        <begin position="801"/>
        <end position="824"/>
    </location>
</feature>